<evidence type="ECO:0000313" key="2">
    <source>
        <dbReference type="EMBL" id="RAZ90129.1"/>
    </source>
</evidence>
<dbReference type="Proteomes" id="UP000251558">
    <property type="component" value="Unassembled WGS sequence"/>
</dbReference>
<reference evidence="2 3" key="2">
    <citation type="submission" date="2018-07" db="EMBL/GenBank/DDBJ databases">
        <title>Diversity of Mesorhizobium strains in Brazil.</title>
        <authorList>
            <person name="Helene L.C.F."/>
            <person name="Dall'Agnol R."/>
            <person name="Delamuta J.R.M."/>
            <person name="Hungria M."/>
        </authorList>
    </citation>
    <scope>NUCLEOTIDE SEQUENCE [LARGE SCALE GENOMIC DNA]</scope>
    <source>
        <strain evidence="2 3">AC99b</strain>
    </source>
</reference>
<name>A0A330HU57_9HYPH</name>
<sequence>MSALAPTPSRRCAPIHLSPALRGRGNANRQGHGPRKPGFLAPPNGGERWLGEAETERGQRRRRR</sequence>
<protein>
    <submittedName>
        <fullName evidence="2">Uncharacterized protein</fullName>
    </submittedName>
</protein>
<reference evidence="3" key="1">
    <citation type="submission" date="2018-06" db="EMBL/GenBank/DDBJ databases">
        <authorList>
            <person name="Helene L.C."/>
            <person name="Dall'Agnol R."/>
            <person name="Delamuta J.R."/>
            <person name="Hungria M."/>
        </authorList>
    </citation>
    <scope>NUCLEOTIDE SEQUENCE [LARGE SCALE GENOMIC DNA]</scope>
    <source>
        <strain evidence="3">AC99b</strain>
    </source>
</reference>
<comment type="caution">
    <text evidence="2">The sequence shown here is derived from an EMBL/GenBank/DDBJ whole genome shotgun (WGS) entry which is preliminary data.</text>
</comment>
<evidence type="ECO:0000256" key="1">
    <source>
        <dbReference type="SAM" id="MobiDB-lite"/>
    </source>
</evidence>
<organism evidence="2 3">
    <name type="scientific">Mesorhizobium hawassense</name>
    <dbReference type="NCBI Taxonomy" id="1209954"/>
    <lineage>
        <taxon>Bacteria</taxon>
        <taxon>Pseudomonadati</taxon>
        <taxon>Pseudomonadota</taxon>
        <taxon>Alphaproteobacteria</taxon>
        <taxon>Hyphomicrobiales</taxon>
        <taxon>Phyllobacteriaceae</taxon>
        <taxon>Mesorhizobium</taxon>
    </lineage>
</organism>
<dbReference type="EMBL" id="QMBP01000006">
    <property type="protein sequence ID" value="RAZ90129.1"/>
    <property type="molecule type" value="Genomic_DNA"/>
</dbReference>
<keyword evidence="3" id="KW-1185">Reference proteome</keyword>
<gene>
    <name evidence="2" type="ORF">DPM33_14960</name>
</gene>
<feature type="compositionally biased region" description="Basic and acidic residues" evidence="1">
    <location>
        <begin position="49"/>
        <end position="58"/>
    </location>
</feature>
<evidence type="ECO:0000313" key="3">
    <source>
        <dbReference type="Proteomes" id="UP000251558"/>
    </source>
</evidence>
<dbReference type="AlphaFoldDB" id="A0A330HU57"/>
<accession>A0A330HU57</accession>
<proteinExistence type="predicted"/>
<feature type="region of interest" description="Disordered" evidence="1">
    <location>
        <begin position="1"/>
        <end position="64"/>
    </location>
</feature>